<dbReference type="InterPro" id="IPR036866">
    <property type="entry name" value="RibonucZ/Hydroxyglut_hydro"/>
</dbReference>
<proteinExistence type="predicted"/>
<reference evidence="2 3" key="1">
    <citation type="submission" date="2020-08" db="EMBL/GenBank/DDBJ databases">
        <title>Edaphobacter telluris sp. nov. and Acidobacterium dinghuensis sp. nov., two acidobacteria isolated from forest soil.</title>
        <authorList>
            <person name="Fu J."/>
            <person name="Qiu L."/>
        </authorList>
    </citation>
    <scope>NUCLEOTIDE SEQUENCE [LARGE SCALE GENOMIC DNA]</scope>
    <source>
        <strain evidence="2">4Y35</strain>
    </source>
</reference>
<gene>
    <name evidence="2" type="ORF">H7849_14710</name>
</gene>
<dbReference type="Gene3D" id="3.60.15.10">
    <property type="entry name" value="Ribonuclease Z/Hydroxyacylglutathione hydrolase-like"/>
    <property type="match status" value="1"/>
</dbReference>
<keyword evidence="2" id="KW-0378">Hydrolase</keyword>
<evidence type="ECO:0000313" key="3">
    <source>
        <dbReference type="Proteomes" id="UP000515312"/>
    </source>
</evidence>
<dbReference type="Proteomes" id="UP000515312">
    <property type="component" value="Chromosome"/>
</dbReference>
<sequence length="259" mass="29339">MQATLTILGSGTSMGIPTLGCGCRVCTSPDPRDRRTRAAIAVQWADHCILIDTGPDFREQALREKIRHIDAVLYTHAHADHILGLDDLRPLTFHHPNGHMPLYADEPSARIIEKVFDYTFSAESKYPTRARVKMHRIQGHQSIVIHGATFQRIPLIHGEQEVAGFRFGNAAYLTDMNAIPDASLPFLENLDVVIIDALRKTPHPSHATIQQAMMWIDRLRPRRAWFTHMSHDLHHADTDNELPPHIRLAYDGLRIPVEL</sequence>
<evidence type="ECO:0000259" key="1">
    <source>
        <dbReference type="SMART" id="SM00849"/>
    </source>
</evidence>
<accession>A0A7G8BR31</accession>
<dbReference type="EMBL" id="CP060394">
    <property type="protein sequence ID" value="QNI35001.1"/>
    <property type="molecule type" value="Genomic_DNA"/>
</dbReference>
<dbReference type="Pfam" id="PF12706">
    <property type="entry name" value="Lactamase_B_2"/>
    <property type="match status" value="1"/>
</dbReference>
<keyword evidence="3" id="KW-1185">Reference proteome</keyword>
<protein>
    <submittedName>
        <fullName evidence="2">MBL fold metallo-hydrolase</fullName>
    </submittedName>
</protein>
<dbReference type="SMART" id="SM00849">
    <property type="entry name" value="Lactamase_B"/>
    <property type="match status" value="1"/>
</dbReference>
<dbReference type="CDD" id="cd16279">
    <property type="entry name" value="metallo-hydrolase-like_MBL-fold"/>
    <property type="match status" value="1"/>
</dbReference>
<evidence type="ECO:0000313" key="2">
    <source>
        <dbReference type="EMBL" id="QNI35001.1"/>
    </source>
</evidence>
<dbReference type="PANTHER" id="PTHR42663">
    <property type="entry name" value="HYDROLASE C777.06C-RELATED-RELATED"/>
    <property type="match status" value="1"/>
</dbReference>
<dbReference type="KEGG" id="adin:H7849_14710"/>
<dbReference type="InterPro" id="IPR001279">
    <property type="entry name" value="Metallo-B-lactamas"/>
</dbReference>
<organism evidence="2 3">
    <name type="scientific">Alloacidobacterium dinghuense</name>
    <dbReference type="NCBI Taxonomy" id="2763107"/>
    <lineage>
        <taxon>Bacteria</taxon>
        <taxon>Pseudomonadati</taxon>
        <taxon>Acidobacteriota</taxon>
        <taxon>Terriglobia</taxon>
        <taxon>Terriglobales</taxon>
        <taxon>Acidobacteriaceae</taxon>
        <taxon>Alloacidobacterium</taxon>
    </lineage>
</organism>
<dbReference type="SUPFAM" id="SSF56281">
    <property type="entry name" value="Metallo-hydrolase/oxidoreductase"/>
    <property type="match status" value="1"/>
</dbReference>
<dbReference type="GO" id="GO:0016787">
    <property type="term" value="F:hydrolase activity"/>
    <property type="evidence" value="ECO:0007669"/>
    <property type="project" value="UniProtKB-KW"/>
</dbReference>
<dbReference type="PANTHER" id="PTHR42663:SF6">
    <property type="entry name" value="HYDROLASE C777.06C-RELATED"/>
    <property type="match status" value="1"/>
</dbReference>
<name>A0A7G8BR31_9BACT</name>
<dbReference type="AlphaFoldDB" id="A0A7G8BR31"/>
<feature type="domain" description="Metallo-beta-lactamase" evidence="1">
    <location>
        <begin position="36"/>
        <end position="206"/>
    </location>
</feature>